<reference evidence="1" key="1">
    <citation type="submission" date="2021-04" db="EMBL/GenBank/DDBJ databases">
        <authorList>
            <person name="Hornung B."/>
        </authorList>
    </citation>
    <scope>NUCLEOTIDE SEQUENCE</scope>
    <source>
        <strain evidence="1">G5G6</strain>
    </source>
</reference>
<name>A0A916J2A1_9PROT</name>
<sequence>MADPAIAALARWPNVPHVYGWLSLDRRGQWRLQGSPITNPHITEFIGRNYASDEHGAWFFQNGPQRVYVKLDYTPWILRIGEQQMLTTHTGQAIQAASAALLDESGNLLIAFERGISLVEDHDLPALLDALHDPAGKTAGEEALVFVMSRERVPLTLDWQALHLPLAPVRSSDIPARFGFIADPQPAPDPK</sequence>
<dbReference type="Pfam" id="PF11161">
    <property type="entry name" value="DUF2944"/>
    <property type="match status" value="1"/>
</dbReference>
<keyword evidence="2" id="KW-1185">Reference proteome</keyword>
<evidence type="ECO:0008006" key="3">
    <source>
        <dbReference type="Google" id="ProtNLM"/>
    </source>
</evidence>
<organism evidence="1 2">
    <name type="scientific">Georgfuchsia toluolica</name>
    <dbReference type="NCBI Taxonomy" id="424218"/>
    <lineage>
        <taxon>Bacteria</taxon>
        <taxon>Pseudomonadati</taxon>
        <taxon>Pseudomonadota</taxon>
        <taxon>Betaproteobacteria</taxon>
        <taxon>Nitrosomonadales</taxon>
        <taxon>Sterolibacteriaceae</taxon>
        <taxon>Georgfuchsia</taxon>
    </lineage>
</organism>
<protein>
    <recommendedName>
        <fullName evidence="3">DUF2946 family protein</fullName>
    </recommendedName>
</protein>
<comment type="caution">
    <text evidence="1">The sequence shown here is derived from an EMBL/GenBank/DDBJ whole genome shotgun (WGS) entry which is preliminary data.</text>
</comment>
<dbReference type="Proteomes" id="UP000742786">
    <property type="component" value="Unassembled WGS sequence"/>
</dbReference>
<proteinExistence type="predicted"/>
<evidence type="ECO:0000313" key="1">
    <source>
        <dbReference type="EMBL" id="CAG4882674.1"/>
    </source>
</evidence>
<dbReference type="RefSeq" id="WP_220634726.1">
    <property type="nucleotide sequence ID" value="NZ_CAJQUM010000001.1"/>
</dbReference>
<accession>A0A916J2A1</accession>
<dbReference type="AlphaFoldDB" id="A0A916J2A1"/>
<dbReference type="EMBL" id="CAJQUM010000001">
    <property type="protein sequence ID" value="CAG4882674.1"/>
    <property type="molecule type" value="Genomic_DNA"/>
</dbReference>
<gene>
    <name evidence="1" type="ORF">GTOL_10556</name>
</gene>
<evidence type="ECO:0000313" key="2">
    <source>
        <dbReference type="Proteomes" id="UP000742786"/>
    </source>
</evidence>
<dbReference type="InterPro" id="IPR021332">
    <property type="entry name" value="DUF2944"/>
</dbReference>